<gene>
    <name evidence="3" type="ORF">CkaCkLH20_12961</name>
</gene>
<dbReference type="OrthoDB" id="433474at2759"/>
<proteinExistence type="predicted"/>
<accession>A0A9P6HSF0</accession>
<dbReference type="Proteomes" id="UP000781932">
    <property type="component" value="Unassembled WGS sequence"/>
</dbReference>
<reference evidence="3" key="2">
    <citation type="submission" date="2020-11" db="EMBL/GenBank/DDBJ databases">
        <title>Whole genome sequencing of Colletotrichum sp.</title>
        <authorList>
            <person name="Li H."/>
        </authorList>
    </citation>
    <scope>NUCLEOTIDE SEQUENCE</scope>
    <source>
        <strain evidence="3">CkLH20</strain>
    </source>
</reference>
<evidence type="ECO:0000313" key="4">
    <source>
        <dbReference type="Proteomes" id="UP000781932"/>
    </source>
</evidence>
<dbReference type="SUPFAM" id="SSF53474">
    <property type="entry name" value="alpha/beta-Hydrolases"/>
    <property type="match status" value="1"/>
</dbReference>
<evidence type="ECO:0000256" key="1">
    <source>
        <dbReference type="ARBA" id="ARBA00022801"/>
    </source>
</evidence>
<protein>
    <recommendedName>
        <fullName evidence="2">Alpha/beta hydrolase fold-3 domain-containing protein</fullName>
    </recommendedName>
</protein>
<dbReference type="GeneID" id="62168746"/>
<dbReference type="PANTHER" id="PTHR48081:SF8">
    <property type="entry name" value="ALPHA_BETA HYDROLASE FOLD-3 DOMAIN-CONTAINING PROTEIN-RELATED"/>
    <property type="match status" value="1"/>
</dbReference>
<dbReference type="PANTHER" id="PTHR48081">
    <property type="entry name" value="AB HYDROLASE SUPERFAMILY PROTEIN C4A8.06C"/>
    <property type="match status" value="1"/>
</dbReference>
<dbReference type="AlphaFoldDB" id="A0A9P6HSF0"/>
<dbReference type="InterPro" id="IPR013094">
    <property type="entry name" value="AB_hydrolase_3"/>
</dbReference>
<evidence type="ECO:0000259" key="2">
    <source>
        <dbReference type="Pfam" id="PF07859"/>
    </source>
</evidence>
<feature type="domain" description="Alpha/beta hydrolase fold-3" evidence="2">
    <location>
        <begin position="12"/>
        <end position="201"/>
    </location>
</feature>
<dbReference type="InterPro" id="IPR050300">
    <property type="entry name" value="GDXG_lipolytic_enzyme"/>
</dbReference>
<dbReference type="InterPro" id="IPR029058">
    <property type="entry name" value="AB_hydrolase_fold"/>
</dbReference>
<reference evidence="3" key="1">
    <citation type="submission" date="2020-03" db="EMBL/GenBank/DDBJ databases">
        <authorList>
            <person name="He L."/>
        </authorList>
    </citation>
    <scope>NUCLEOTIDE SEQUENCE</scope>
    <source>
        <strain evidence="3">CkLH20</strain>
    </source>
</reference>
<dbReference type="RefSeq" id="XP_038739029.1">
    <property type="nucleotide sequence ID" value="XM_038895672.1"/>
</dbReference>
<keyword evidence="4" id="KW-1185">Reference proteome</keyword>
<dbReference type="EMBL" id="JAATWM020000068">
    <property type="protein sequence ID" value="KAF9869568.1"/>
    <property type="molecule type" value="Genomic_DNA"/>
</dbReference>
<keyword evidence="1" id="KW-0378">Hydrolase</keyword>
<dbReference type="Pfam" id="PF07859">
    <property type="entry name" value="Abhydrolase_3"/>
    <property type="match status" value="1"/>
</dbReference>
<dbReference type="GO" id="GO:0016787">
    <property type="term" value="F:hydrolase activity"/>
    <property type="evidence" value="ECO:0007669"/>
    <property type="project" value="UniProtKB-KW"/>
</dbReference>
<comment type="caution">
    <text evidence="3">The sequence shown here is derived from an EMBL/GenBank/DDBJ whole genome shotgun (WGS) entry which is preliminary data.</text>
</comment>
<sequence>MGDPFNGLGTISHTIKDLDAVIISVDYRLAPDFADLALVEDCYAALCWVGDHLDHLGIDGDRLMVAGLSAGGGLAAGTALMARDRGKPKLCAQLLSGPMLDDRNETVSAQQCVDLDNGSYDTTQNRKAWGFVLGDRAGGADVSCYVSPGRATDLSRLPPAFIDAGSVEPFRDEAVLYAMKMWEGGSQADLHIWGGGCHGFENATETEITKAAARVRSEWLRKMLALK</sequence>
<organism evidence="3 4">
    <name type="scientific">Colletotrichum karsti</name>
    <dbReference type="NCBI Taxonomy" id="1095194"/>
    <lineage>
        <taxon>Eukaryota</taxon>
        <taxon>Fungi</taxon>
        <taxon>Dikarya</taxon>
        <taxon>Ascomycota</taxon>
        <taxon>Pezizomycotina</taxon>
        <taxon>Sordariomycetes</taxon>
        <taxon>Hypocreomycetidae</taxon>
        <taxon>Glomerellales</taxon>
        <taxon>Glomerellaceae</taxon>
        <taxon>Colletotrichum</taxon>
        <taxon>Colletotrichum boninense species complex</taxon>
    </lineage>
</organism>
<dbReference type="Gene3D" id="3.40.50.1820">
    <property type="entry name" value="alpha/beta hydrolase"/>
    <property type="match status" value="1"/>
</dbReference>
<evidence type="ECO:0000313" key="3">
    <source>
        <dbReference type="EMBL" id="KAF9869568.1"/>
    </source>
</evidence>
<name>A0A9P6HSF0_9PEZI</name>